<organism evidence="2 3">
    <name type="scientific">Listeria fleischmannii 1991</name>
    <dbReference type="NCBI Taxonomy" id="1430899"/>
    <lineage>
        <taxon>Bacteria</taxon>
        <taxon>Bacillati</taxon>
        <taxon>Bacillota</taxon>
        <taxon>Bacilli</taxon>
        <taxon>Bacillales</taxon>
        <taxon>Listeriaceae</taxon>
        <taxon>Listeria</taxon>
    </lineage>
</organism>
<dbReference type="AlphaFoldDB" id="A0A0J8G5S7"/>
<dbReference type="Pfam" id="PF21259">
    <property type="entry name" value="Rgg_C"/>
    <property type="match status" value="1"/>
</dbReference>
<feature type="domain" description="HTH cro/C1-type" evidence="1">
    <location>
        <begin position="7"/>
        <end position="60"/>
    </location>
</feature>
<proteinExistence type="predicted"/>
<dbReference type="InterPro" id="IPR010057">
    <property type="entry name" value="Transcription_activator_Rgg_C"/>
</dbReference>
<protein>
    <submittedName>
        <fullName evidence="2">Transcriptional activator, Rgg/GadR/MutR family,C-terminal domain-containing protein</fullName>
    </submittedName>
</protein>
<dbReference type="EMBL" id="AZHO01000038">
    <property type="protein sequence ID" value="KMT57935.1"/>
    <property type="molecule type" value="Genomic_DNA"/>
</dbReference>
<dbReference type="PROSITE" id="PS50943">
    <property type="entry name" value="HTH_CROC1"/>
    <property type="match status" value="1"/>
</dbReference>
<dbReference type="PATRIC" id="fig|1430899.3.peg.2684"/>
<dbReference type="Gene3D" id="1.10.260.40">
    <property type="entry name" value="lambda repressor-like DNA-binding domains"/>
    <property type="match status" value="1"/>
</dbReference>
<evidence type="ECO:0000313" key="3">
    <source>
        <dbReference type="Proteomes" id="UP000052258"/>
    </source>
</evidence>
<dbReference type="GO" id="GO:0003677">
    <property type="term" value="F:DNA binding"/>
    <property type="evidence" value="ECO:0007669"/>
    <property type="project" value="InterPro"/>
</dbReference>
<keyword evidence="3" id="KW-1185">Reference proteome</keyword>
<dbReference type="PANTHER" id="PTHR37038:SF12">
    <property type="entry name" value="TRANSCRIPTIONAL REGULATOR"/>
    <property type="match status" value="1"/>
</dbReference>
<gene>
    <name evidence="2" type="ORF">X560_2633</name>
</gene>
<dbReference type="CDD" id="cd00093">
    <property type="entry name" value="HTH_XRE"/>
    <property type="match status" value="1"/>
</dbReference>
<name>A0A0J8G5S7_9LIST</name>
<dbReference type="InterPro" id="IPR010982">
    <property type="entry name" value="Lambda_DNA-bd_dom_sf"/>
</dbReference>
<accession>A0A0J8G5S7</accession>
<dbReference type="Gene3D" id="1.25.40.400">
    <property type="match status" value="1"/>
</dbReference>
<dbReference type="SUPFAM" id="SSF47413">
    <property type="entry name" value="lambda repressor-like DNA-binding domains"/>
    <property type="match status" value="1"/>
</dbReference>
<comment type="caution">
    <text evidence="2">The sequence shown here is derived from an EMBL/GenBank/DDBJ whole genome shotgun (WGS) entry which is preliminary data.</text>
</comment>
<evidence type="ECO:0000313" key="2">
    <source>
        <dbReference type="EMBL" id="KMT57935.1"/>
    </source>
</evidence>
<dbReference type="NCBIfam" id="TIGR01716">
    <property type="entry name" value="RGG_Cterm"/>
    <property type="match status" value="1"/>
</dbReference>
<reference evidence="2 3" key="1">
    <citation type="journal article" date="2015" name="Genome Biol. Evol.">
        <title>Comparative Genomics of Listeria Sensu Lato: Genus-Wide Differences in Evolutionary Dynamics and the Progressive Gain of Complex, Potentially Pathogenicity-Related Traits through Lateral Gene Transfer.</title>
        <authorList>
            <person name="Chiara M."/>
            <person name="Caruso M."/>
            <person name="D'Erchia A.M."/>
            <person name="Manzari C."/>
            <person name="Fraccalvieri R."/>
            <person name="Goffredo E."/>
            <person name="Latorre L."/>
            <person name="Miccolupo A."/>
            <person name="Padalino I."/>
            <person name="Santagada G."/>
            <person name="Chiocco D."/>
            <person name="Pesole G."/>
            <person name="Horner D.S."/>
            <person name="Parisi A."/>
        </authorList>
    </citation>
    <scope>NUCLEOTIDE SEQUENCE [LARGE SCALE GENOMIC DNA]</scope>
    <source>
        <strain evidence="2 3">1991</strain>
    </source>
</reference>
<sequence length="283" mass="32897">MEYGAILREIRIRKGLSQKEVYTGIISKSYAIEFEKGKHVMRVDLLIQILERISMEIDEFMYVSRGHQLSNHARYIYDYSRFANTHNIPALYELLENLPYDDTLMSSVRAAEIRCRIAVLKKMERTGIYNPKDAPDEDKKIILDYLNTIESWTLQEVQLYGNTVEFLDDTNQVFLFKRLSKSLELYIEYDVGREIFCGMLVNLISVCFRQQAYTYIDVLITQLKLICTSYKELFYQITAQFFEGLLKGVGGDTNGMKQAKRALDILKEANHTDLAEELASLIL</sequence>
<evidence type="ECO:0000259" key="1">
    <source>
        <dbReference type="PROSITE" id="PS50943"/>
    </source>
</evidence>
<dbReference type="Proteomes" id="UP000052258">
    <property type="component" value="Unassembled WGS sequence"/>
</dbReference>
<dbReference type="InterPro" id="IPR053163">
    <property type="entry name" value="HTH-type_regulator_Rgg"/>
</dbReference>
<dbReference type="SMART" id="SM00530">
    <property type="entry name" value="HTH_XRE"/>
    <property type="match status" value="1"/>
</dbReference>
<dbReference type="OrthoDB" id="34624at2"/>
<dbReference type="PANTHER" id="PTHR37038">
    <property type="entry name" value="TRANSCRIPTIONAL REGULATOR-RELATED"/>
    <property type="match status" value="1"/>
</dbReference>
<dbReference type="InterPro" id="IPR001387">
    <property type="entry name" value="Cro/C1-type_HTH"/>
</dbReference>